<evidence type="ECO:0000259" key="19">
    <source>
        <dbReference type="Pfam" id="PF07715"/>
    </source>
</evidence>
<evidence type="ECO:0000256" key="14">
    <source>
        <dbReference type="PROSITE-ProRule" id="PRU01360"/>
    </source>
</evidence>
<dbReference type="PANTHER" id="PTHR32552">
    <property type="entry name" value="FERRICHROME IRON RECEPTOR-RELATED"/>
    <property type="match status" value="1"/>
</dbReference>
<feature type="domain" description="TonB-dependent receptor plug" evidence="19">
    <location>
        <begin position="76"/>
        <end position="174"/>
    </location>
</feature>
<comment type="similarity">
    <text evidence="2 14 15">Belongs to the TonB-dependent receptor family.</text>
</comment>
<dbReference type="GO" id="GO:0038023">
    <property type="term" value="F:signaling receptor activity"/>
    <property type="evidence" value="ECO:0007669"/>
    <property type="project" value="InterPro"/>
</dbReference>
<dbReference type="SUPFAM" id="SSF56935">
    <property type="entry name" value="Porins"/>
    <property type="match status" value="1"/>
</dbReference>
<dbReference type="AlphaFoldDB" id="A0A2S5SXS7"/>
<keyword evidence="6 14" id="KW-0812">Transmembrane</keyword>
<protein>
    <submittedName>
        <fullName evidence="20">TonB-dependent siderophore receptor</fullName>
    </submittedName>
</protein>
<keyword evidence="4 14" id="KW-1134">Transmembrane beta strand</keyword>
<sequence length="716" mass="78659">MPVTRPHHVRPHPILHALALWLGVTAAWAADEPAAVADEALPAVTVTGQSERAATEGRDSYTTRATHTATGLRLSPRETPQSISVVTRTQIDDFALRDVRDLLSATSGVRVERVETDRTYFSARGFDITNFQVDGLGLPFATGDQLGDIDTALYDRVEVVKGANGLSSSTGNPSATVNFVRKRPTPGFQASAGLTLGSWHQRRLDADVGGALNEAGSLRGRLIAAVEDKDSYLDRYHLRKTVLGAVLEADLGPDTVLTGGVSQQRNRPEGIMWGGLPLFRSDGSLTDYPRSASSAPGWTYWHTDDTQAFLELDHAWGGRWRSRATVLHRELASDAELFYVSGMLNPDGSGLTTFPSAYRHRERQWVVDVNLGGPFTLAGREHEVRVGLSGSRSVNALRSSDAGVGDPLSEEDMLDGSTPRPDFDKERVDGRADFTDHRRTLYGVVRFNLADDLKLITGANLTQARSDGIQYGETHRYRKLKTTPYLGALYDLDAHHTVYTSYTKIYKPQFKVDAANRVLDPLDGQSVEAGLKGEWLDGRLQGSLAVFRVTQKNDPVYAGFGPNGSYYEGIDATSTGFELDLAGRLGRNWELAGSYTQMRLKDEDGDAARTFVPRRMFRLAARYSVPALPGLKLGAAVNWQSRSYRDEALAGGGTARVLQDSYALIDLMARYEINKHLSASLNLRNATNERYISSLYWSQNHAGAPRHVSASLNWTR</sequence>
<name>A0A2S5SXS7_9BURK</name>
<dbReference type="InterPro" id="IPR000531">
    <property type="entry name" value="Beta-barrel_TonB"/>
</dbReference>
<dbReference type="InterPro" id="IPR010105">
    <property type="entry name" value="TonB_sidphr_rcpt"/>
</dbReference>
<evidence type="ECO:0000256" key="7">
    <source>
        <dbReference type="ARBA" id="ARBA00022729"/>
    </source>
</evidence>
<evidence type="ECO:0000256" key="6">
    <source>
        <dbReference type="ARBA" id="ARBA00022692"/>
    </source>
</evidence>
<keyword evidence="12 20" id="KW-0675">Receptor</keyword>
<evidence type="ECO:0000256" key="2">
    <source>
        <dbReference type="ARBA" id="ARBA00009810"/>
    </source>
</evidence>
<evidence type="ECO:0000256" key="12">
    <source>
        <dbReference type="ARBA" id="ARBA00023170"/>
    </source>
</evidence>
<feature type="chain" id="PRO_5015410840" evidence="17">
    <location>
        <begin position="30"/>
        <end position="716"/>
    </location>
</feature>
<dbReference type="GO" id="GO:0009279">
    <property type="term" value="C:cell outer membrane"/>
    <property type="evidence" value="ECO:0007669"/>
    <property type="project" value="UniProtKB-SubCell"/>
</dbReference>
<dbReference type="CDD" id="cd01347">
    <property type="entry name" value="ligand_gated_channel"/>
    <property type="match status" value="1"/>
</dbReference>
<dbReference type="InterPro" id="IPR039426">
    <property type="entry name" value="TonB-dep_rcpt-like"/>
</dbReference>
<evidence type="ECO:0000256" key="11">
    <source>
        <dbReference type="ARBA" id="ARBA00023136"/>
    </source>
</evidence>
<dbReference type="InterPro" id="IPR037066">
    <property type="entry name" value="Plug_dom_sf"/>
</dbReference>
<keyword evidence="11 14" id="KW-0472">Membrane</keyword>
<evidence type="ECO:0000259" key="18">
    <source>
        <dbReference type="Pfam" id="PF00593"/>
    </source>
</evidence>
<keyword evidence="5" id="KW-0410">Iron transport</keyword>
<dbReference type="NCBIfam" id="TIGR01783">
    <property type="entry name" value="TonB-siderophor"/>
    <property type="match status" value="1"/>
</dbReference>
<keyword evidence="7 17" id="KW-0732">Signal</keyword>
<keyword evidence="10 15" id="KW-0798">TonB box</keyword>
<dbReference type="PANTHER" id="PTHR32552:SF74">
    <property type="entry name" value="HYDROXAMATE SIDEROPHORE RECEPTOR FHUE"/>
    <property type="match status" value="1"/>
</dbReference>
<dbReference type="RefSeq" id="WP_104301614.1">
    <property type="nucleotide sequence ID" value="NZ_PSNX01000003.1"/>
</dbReference>
<evidence type="ECO:0000313" key="21">
    <source>
        <dbReference type="Proteomes" id="UP000238605"/>
    </source>
</evidence>
<dbReference type="OrthoDB" id="174652at2"/>
<evidence type="ECO:0000256" key="16">
    <source>
        <dbReference type="SAM" id="MobiDB-lite"/>
    </source>
</evidence>
<keyword evidence="3 14" id="KW-0813">Transport</keyword>
<dbReference type="Pfam" id="PF00593">
    <property type="entry name" value="TonB_dep_Rec_b-barrel"/>
    <property type="match status" value="1"/>
</dbReference>
<evidence type="ECO:0000256" key="9">
    <source>
        <dbReference type="ARBA" id="ARBA00023065"/>
    </source>
</evidence>
<gene>
    <name evidence="20" type="ORF">C1704_05130</name>
</gene>
<evidence type="ECO:0000256" key="1">
    <source>
        <dbReference type="ARBA" id="ARBA00004571"/>
    </source>
</evidence>
<comment type="subcellular location">
    <subcellularLocation>
        <location evidence="1 14">Cell outer membrane</location>
        <topology evidence="1 14">Multi-pass membrane protein</topology>
    </subcellularLocation>
</comment>
<dbReference type="EMBL" id="PSNX01000003">
    <property type="protein sequence ID" value="PPE67536.1"/>
    <property type="molecule type" value="Genomic_DNA"/>
</dbReference>
<evidence type="ECO:0000256" key="8">
    <source>
        <dbReference type="ARBA" id="ARBA00023004"/>
    </source>
</evidence>
<feature type="signal peptide" evidence="17">
    <location>
        <begin position="1"/>
        <end position="29"/>
    </location>
</feature>
<dbReference type="Gene3D" id="2.40.170.20">
    <property type="entry name" value="TonB-dependent receptor, beta-barrel domain"/>
    <property type="match status" value="1"/>
</dbReference>
<dbReference type="InterPro" id="IPR036942">
    <property type="entry name" value="Beta-barrel_TonB_sf"/>
</dbReference>
<comment type="caution">
    <text evidence="20">The sequence shown here is derived from an EMBL/GenBank/DDBJ whole genome shotgun (WGS) entry which is preliminary data.</text>
</comment>
<keyword evidence="13 14" id="KW-0998">Cell outer membrane</keyword>
<dbReference type="FunFam" id="2.170.130.10:FF:000010">
    <property type="entry name" value="Ferripyoverdine receptor"/>
    <property type="match status" value="1"/>
</dbReference>
<evidence type="ECO:0000256" key="10">
    <source>
        <dbReference type="ARBA" id="ARBA00023077"/>
    </source>
</evidence>
<dbReference type="Proteomes" id="UP000238605">
    <property type="component" value="Unassembled WGS sequence"/>
</dbReference>
<feature type="region of interest" description="Disordered" evidence="16">
    <location>
        <begin position="397"/>
        <end position="427"/>
    </location>
</feature>
<evidence type="ECO:0000256" key="4">
    <source>
        <dbReference type="ARBA" id="ARBA00022452"/>
    </source>
</evidence>
<dbReference type="InterPro" id="IPR012910">
    <property type="entry name" value="Plug_dom"/>
</dbReference>
<evidence type="ECO:0000313" key="20">
    <source>
        <dbReference type="EMBL" id="PPE67536.1"/>
    </source>
</evidence>
<evidence type="ECO:0000256" key="17">
    <source>
        <dbReference type="SAM" id="SignalP"/>
    </source>
</evidence>
<evidence type="ECO:0000256" key="15">
    <source>
        <dbReference type="RuleBase" id="RU003357"/>
    </source>
</evidence>
<dbReference type="Gene3D" id="2.170.130.10">
    <property type="entry name" value="TonB-dependent receptor, plug domain"/>
    <property type="match status" value="1"/>
</dbReference>
<keyword evidence="8" id="KW-0408">Iron</keyword>
<reference evidence="20 21" key="1">
    <citation type="submission" date="2018-02" db="EMBL/GenBank/DDBJ databases">
        <title>Reclassifiation of [Polyangium] brachysporum DSM 7029 as Guopingzhaonella breviflexa gen. nov., sp. nov., a member of the family Comamonadaceae.</title>
        <authorList>
            <person name="Tang B."/>
        </authorList>
    </citation>
    <scope>NUCLEOTIDE SEQUENCE [LARGE SCALE GENOMIC DNA]</scope>
    <source>
        <strain evidence="20 21">BCRC 80649</strain>
    </source>
</reference>
<dbReference type="PROSITE" id="PS52016">
    <property type="entry name" value="TONB_DEPENDENT_REC_3"/>
    <property type="match status" value="1"/>
</dbReference>
<dbReference type="GO" id="GO:0015344">
    <property type="term" value="F:siderophore uptake transmembrane transporter activity"/>
    <property type="evidence" value="ECO:0007669"/>
    <property type="project" value="TreeGrafter"/>
</dbReference>
<keyword evidence="21" id="KW-1185">Reference proteome</keyword>
<dbReference type="Pfam" id="PF07715">
    <property type="entry name" value="Plug"/>
    <property type="match status" value="1"/>
</dbReference>
<proteinExistence type="inferred from homology"/>
<feature type="domain" description="TonB-dependent receptor-like beta-barrel" evidence="18">
    <location>
        <begin position="264"/>
        <end position="685"/>
    </location>
</feature>
<keyword evidence="9" id="KW-0406">Ion transport</keyword>
<dbReference type="GO" id="GO:0015891">
    <property type="term" value="P:siderophore transport"/>
    <property type="evidence" value="ECO:0007669"/>
    <property type="project" value="InterPro"/>
</dbReference>
<accession>A0A2S5SXS7</accession>
<evidence type="ECO:0000256" key="13">
    <source>
        <dbReference type="ARBA" id="ARBA00023237"/>
    </source>
</evidence>
<feature type="region of interest" description="Disordered" evidence="16">
    <location>
        <begin position="48"/>
        <end position="73"/>
    </location>
</feature>
<evidence type="ECO:0000256" key="3">
    <source>
        <dbReference type="ARBA" id="ARBA00022448"/>
    </source>
</evidence>
<organism evidence="20 21">
    <name type="scientific">Caldimonas caldifontis</name>
    <dbReference type="NCBI Taxonomy" id="1452508"/>
    <lineage>
        <taxon>Bacteria</taxon>
        <taxon>Pseudomonadati</taxon>
        <taxon>Pseudomonadota</taxon>
        <taxon>Betaproteobacteria</taxon>
        <taxon>Burkholderiales</taxon>
        <taxon>Sphaerotilaceae</taxon>
        <taxon>Caldimonas</taxon>
    </lineage>
</organism>
<evidence type="ECO:0000256" key="5">
    <source>
        <dbReference type="ARBA" id="ARBA00022496"/>
    </source>
</evidence>